<feature type="compositionally biased region" description="Basic residues" evidence="1">
    <location>
        <begin position="10"/>
        <end position="19"/>
    </location>
</feature>
<dbReference type="RefSeq" id="XP_007418888.1">
    <property type="nucleotide sequence ID" value="XM_007418826.1"/>
</dbReference>
<feature type="region of interest" description="Disordered" evidence="1">
    <location>
        <begin position="333"/>
        <end position="373"/>
    </location>
</feature>
<dbReference type="Proteomes" id="UP000001072">
    <property type="component" value="Unassembled WGS sequence"/>
</dbReference>
<dbReference type="KEGG" id="mlr:MELLADRAFT_69735"/>
<dbReference type="HOGENOM" id="CLU_043970_0_0_1"/>
<feature type="compositionally biased region" description="Polar residues" evidence="1">
    <location>
        <begin position="333"/>
        <end position="344"/>
    </location>
</feature>
<feature type="region of interest" description="Disordered" evidence="1">
    <location>
        <begin position="1"/>
        <end position="66"/>
    </location>
</feature>
<feature type="compositionally biased region" description="Basic and acidic residues" evidence="1">
    <location>
        <begin position="20"/>
        <end position="30"/>
    </location>
</feature>
<dbReference type="InParanoid" id="F4SBZ1"/>
<dbReference type="AlphaFoldDB" id="F4SBZ1"/>
<evidence type="ECO:0000313" key="2">
    <source>
        <dbReference type="EMBL" id="EGF97838.1"/>
    </source>
</evidence>
<feature type="compositionally biased region" description="Polar residues" evidence="1">
    <location>
        <begin position="236"/>
        <end position="255"/>
    </location>
</feature>
<feature type="region of interest" description="Disordered" evidence="1">
    <location>
        <begin position="207"/>
        <end position="278"/>
    </location>
</feature>
<accession>F4SBZ1</accession>
<evidence type="ECO:0000256" key="1">
    <source>
        <dbReference type="SAM" id="MobiDB-lite"/>
    </source>
</evidence>
<keyword evidence="3" id="KW-1185">Reference proteome</keyword>
<feature type="compositionally biased region" description="Basic residues" evidence="1">
    <location>
        <begin position="45"/>
        <end position="62"/>
    </location>
</feature>
<proteinExistence type="predicted"/>
<gene>
    <name evidence="2" type="ORF">MELLADRAFT_69735</name>
</gene>
<sequence length="373" mass="42862">MVLSSDTDKKRKRTSKLKKKLEDARNEIKRLGKIANIKPSEATKKSKRRAKKTSDKKKRSKKNGIQVNIGVIPKSDLIQLQPFWRKQMKKLESSIPLTVFDQSFALADKEEYERQHHSSSSKTSKNKGLEAPSEFKMTYGEWTENISLFKRYLIQHKQKEVAERLNFHIKNVKQVKRHIFVERLNKEPIKDIGTFMKKYEDKAKDKSLNFGEANGGETNPYAKGGKLEWRHPETGVSLNQHSGNDSQQTASSSRDYNNEFHRKRRGPRPNRNFSYGAKPGFNQYHKRPSFNHNVPFHQNQLPTIHMGFTNQGQPNLNQAPMNVSLTSNPNVATNNQTQPNNYNAYQGRGTRGTWRGTRGGIGRGTGRQVQNET</sequence>
<dbReference type="GeneID" id="18931305"/>
<evidence type="ECO:0000313" key="3">
    <source>
        <dbReference type="Proteomes" id="UP000001072"/>
    </source>
</evidence>
<name>F4SBZ1_MELLP</name>
<reference evidence="3" key="1">
    <citation type="journal article" date="2011" name="Proc. Natl. Acad. Sci. U.S.A.">
        <title>Obligate biotrophy features unraveled by the genomic analysis of rust fungi.</title>
        <authorList>
            <person name="Duplessis S."/>
            <person name="Cuomo C.A."/>
            <person name="Lin Y.-C."/>
            <person name="Aerts A."/>
            <person name="Tisserant E."/>
            <person name="Veneault-Fourrey C."/>
            <person name="Joly D.L."/>
            <person name="Hacquard S."/>
            <person name="Amselem J."/>
            <person name="Cantarel B.L."/>
            <person name="Chiu R."/>
            <person name="Coutinho P.M."/>
            <person name="Feau N."/>
            <person name="Field M."/>
            <person name="Frey P."/>
            <person name="Gelhaye E."/>
            <person name="Goldberg J."/>
            <person name="Grabherr M.G."/>
            <person name="Kodira C.D."/>
            <person name="Kohler A."/>
            <person name="Kuees U."/>
            <person name="Lindquist E.A."/>
            <person name="Lucas S.M."/>
            <person name="Mago R."/>
            <person name="Mauceli E."/>
            <person name="Morin E."/>
            <person name="Murat C."/>
            <person name="Pangilinan J.L."/>
            <person name="Park R."/>
            <person name="Pearson M."/>
            <person name="Quesneville H."/>
            <person name="Rouhier N."/>
            <person name="Sakthikumar S."/>
            <person name="Salamov A.A."/>
            <person name="Schmutz J."/>
            <person name="Selles B."/>
            <person name="Shapiro H."/>
            <person name="Tanguay P."/>
            <person name="Tuskan G.A."/>
            <person name="Henrissat B."/>
            <person name="Van de Peer Y."/>
            <person name="Rouze P."/>
            <person name="Ellis J.G."/>
            <person name="Dodds P.N."/>
            <person name="Schein J.E."/>
            <person name="Zhong S."/>
            <person name="Hamelin R.C."/>
            <person name="Grigoriev I.V."/>
            <person name="Szabo L.J."/>
            <person name="Martin F."/>
        </authorList>
    </citation>
    <scope>NUCLEOTIDE SEQUENCE [LARGE SCALE GENOMIC DNA]</scope>
    <source>
        <strain evidence="3">98AG31 / pathotype 3-4-7</strain>
    </source>
</reference>
<dbReference type="VEuPathDB" id="FungiDB:MELLADRAFT_69735"/>
<organism evidence="3">
    <name type="scientific">Melampsora larici-populina (strain 98AG31 / pathotype 3-4-7)</name>
    <name type="common">Poplar leaf rust fungus</name>
    <dbReference type="NCBI Taxonomy" id="747676"/>
    <lineage>
        <taxon>Eukaryota</taxon>
        <taxon>Fungi</taxon>
        <taxon>Dikarya</taxon>
        <taxon>Basidiomycota</taxon>
        <taxon>Pucciniomycotina</taxon>
        <taxon>Pucciniomycetes</taxon>
        <taxon>Pucciniales</taxon>
        <taxon>Melampsoraceae</taxon>
        <taxon>Melampsora</taxon>
    </lineage>
</organism>
<dbReference type="EMBL" id="GL883197">
    <property type="protein sequence ID" value="EGF97838.1"/>
    <property type="molecule type" value="Genomic_DNA"/>
</dbReference>
<protein>
    <submittedName>
        <fullName evidence="2">Uncharacterized protein</fullName>
    </submittedName>
</protein>
<feature type="compositionally biased region" description="Low complexity" evidence="1">
    <location>
        <begin position="347"/>
        <end position="356"/>
    </location>
</feature>